<feature type="compositionally biased region" description="Low complexity" evidence="9">
    <location>
        <begin position="400"/>
        <end position="414"/>
    </location>
</feature>
<dbReference type="RefSeq" id="XP_043131993.1">
    <property type="nucleotide sequence ID" value="XM_043284108.1"/>
</dbReference>
<reference evidence="11" key="1">
    <citation type="submission" date="2021-01" db="EMBL/GenBank/DDBJ databases">
        <authorList>
            <consortium name="Aspergillus chevalieri M1 genome sequencing consortium"/>
            <person name="Kazuki M."/>
            <person name="Futagami T."/>
        </authorList>
    </citation>
    <scope>NUCLEOTIDE SEQUENCE</scope>
    <source>
        <strain evidence="11">M1</strain>
    </source>
</reference>
<evidence type="ECO:0000256" key="8">
    <source>
        <dbReference type="RuleBase" id="RU367053"/>
    </source>
</evidence>
<dbReference type="InterPro" id="IPR004206">
    <property type="entry name" value="mRNA_triPase_Cet1"/>
</dbReference>
<dbReference type="GO" id="GO:0140818">
    <property type="term" value="F:mRNA 5'-triphosphate monophosphatase activity"/>
    <property type="evidence" value="ECO:0007669"/>
    <property type="project" value="UniProtKB-EC"/>
</dbReference>
<keyword evidence="4 8" id="KW-0507">mRNA processing</keyword>
<keyword evidence="12" id="KW-1185">Reference proteome</keyword>
<keyword evidence="8" id="KW-0506">mRNA capping</keyword>
<feature type="compositionally biased region" description="Low complexity" evidence="9">
    <location>
        <begin position="151"/>
        <end position="164"/>
    </location>
</feature>
<feature type="compositionally biased region" description="Basic and acidic residues" evidence="9">
    <location>
        <begin position="217"/>
        <end position="227"/>
    </location>
</feature>
<dbReference type="EC" id="3.6.1.74" evidence="8"/>
<dbReference type="CDD" id="cd07470">
    <property type="entry name" value="CYTH-like_mRNA_RTPase"/>
    <property type="match status" value="1"/>
</dbReference>
<dbReference type="GO" id="GO:0031533">
    <property type="term" value="C:mRNA capping enzyme complex"/>
    <property type="evidence" value="ECO:0007669"/>
    <property type="project" value="UniProtKB-UniRule"/>
</dbReference>
<comment type="similarity">
    <text evidence="3 8">Belongs to the fungal TPase family.</text>
</comment>
<evidence type="ECO:0000256" key="4">
    <source>
        <dbReference type="ARBA" id="ARBA00022664"/>
    </source>
</evidence>
<feature type="compositionally biased region" description="Polar residues" evidence="9">
    <location>
        <begin position="194"/>
        <end position="204"/>
    </location>
</feature>
<dbReference type="SUPFAM" id="SSF55154">
    <property type="entry name" value="CYTH-like phosphatases"/>
    <property type="match status" value="1"/>
</dbReference>
<dbReference type="Gene3D" id="3.20.100.10">
    <property type="entry name" value="mRNA triphosphatase Cet1-like"/>
    <property type="match status" value="1"/>
</dbReference>
<feature type="region of interest" description="Disordered" evidence="9">
    <location>
        <begin position="1"/>
        <end position="429"/>
    </location>
</feature>
<evidence type="ECO:0000259" key="10">
    <source>
        <dbReference type="Pfam" id="PF02940"/>
    </source>
</evidence>
<dbReference type="Pfam" id="PF02940">
    <property type="entry name" value="mRNA_triPase"/>
    <property type="match status" value="1"/>
</dbReference>
<feature type="compositionally biased region" description="Polar residues" evidence="9">
    <location>
        <begin position="297"/>
        <end position="310"/>
    </location>
</feature>
<sequence>MDLRSIINTESASNSDSSSSENRPPVHERSSFAAPAPPATPYAPSSRESFAAPAPYNHPQPHPQPVELLSSPYTPHSASAGVQQHSPQQSFAPKRSQSIQSVLSSDPAPSYPYHPKDHSPVAAPQPLPSQQFSPRTQRSLPGTALGPPPAFARSSPSSVRPQSSGHESQPGQPPSSWVGQESVHSHDQKPLVSPSAQSRPSWQDSKLVEQTPRHHSAASEKEHEETVSPRTVGTPHTRQGSSIGPADQAAASSARSHSHSEEQGWKQSPTRSLSHSSQQQPQQYQQTPVDLEDKAQSLPSQMDTTPDVTASPSSQPPRRKRRRFNEPPIYAQRSRHARGTGPVIKNPLPPVPKHMRNSPSNPWSARARSSAASVSGSSVRASSQGPLKVHADEPIPANGPPVQAAPSAPAVPVTPLAPAPPQSQPGSLGAWEPSITGYIPHEDMTKLVCDFLFQHVVLRNDVGAGPAGSGATGQGAIIEVEAKLGKHIDQDRRERLYLPVMTETILNRENSRFRTSFESSMSLAQHRAMNNFLNDIVKAAMPNSNPGRIPLSYAHKKERDTFYEVPPSELPPLIRQNLNPRHKPRVRVTTDQKTGEILAKIVKIRIADLNVLSPRTCVDYRISVNLEMNYDGDVNHLPVVDTNSDGGKARDRNKDRMSYRHLAYQVDLTQVAKSESAKNEFDHELEVEISAAEIRRQGQLAMAGDPKNQYEDLVKGFLDNIRVLARAVPPQ</sequence>
<evidence type="ECO:0000256" key="2">
    <source>
        <dbReference type="ARBA" id="ARBA00004123"/>
    </source>
</evidence>
<evidence type="ECO:0000256" key="3">
    <source>
        <dbReference type="ARBA" id="ARBA00006345"/>
    </source>
</evidence>
<protein>
    <recommendedName>
        <fullName evidence="8">mRNA-capping enzyme subunit beta</fullName>
        <ecNumber evidence="8">3.6.1.74</ecNumber>
    </recommendedName>
    <alternativeName>
        <fullName evidence="8">mRNA 5'-phosphatase</fullName>
    </alternativeName>
    <alternativeName>
        <fullName evidence="8">mRNA 5'-triphosphate monophosphatase</fullName>
    </alternativeName>
</protein>
<gene>
    <name evidence="11" type="primary">CET1</name>
    <name evidence="11" type="ORF">ACHE_10873A</name>
</gene>
<feature type="compositionally biased region" description="Low complexity" evidence="9">
    <location>
        <begin position="11"/>
        <end position="20"/>
    </location>
</feature>
<dbReference type="Proteomes" id="UP000637239">
    <property type="component" value="Chromosome 1"/>
</dbReference>
<dbReference type="KEGG" id="ache:ACHE_10873A"/>
<accession>A0A7R7VF45</accession>
<evidence type="ECO:0000313" key="12">
    <source>
        <dbReference type="Proteomes" id="UP000637239"/>
    </source>
</evidence>
<dbReference type="GO" id="GO:0006370">
    <property type="term" value="P:7-methylguanosine mRNA capping"/>
    <property type="evidence" value="ECO:0007669"/>
    <property type="project" value="UniProtKB-UniRule"/>
</dbReference>
<comment type="function">
    <text evidence="8">First step of mRNA capping. Converts the 5'-triphosphate end of a nascent mRNA chain into a diphosphate end.</text>
</comment>
<comment type="cofactor">
    <cofactor evidence="1 8">
        <name>Mg(2+)</name>
        <dbReference type="ChEBI" id="CHEBI:18420"/>
    </cofactor>
</comment>
<keyword evidence="5 8" id="KW-0378">Hydrolase</keyword>
<dbReference type="GO" id="GO:0004651">
    <property type="term" value="F:polynucleotide 5'-phosphatase activity"/>
    <property type="evidence" value="ECO:0007669"/>
    <property type="project" value="UniProtKB-UniRule"/>
</dbReference>
<feature type="compositionally biased region" description="Low complexity" evidence="9">
    <location>
        <begin position="364"/>
        <end position="383"/>
    </location>
</feature>
<proteinExistence type="inferred from homology"/>
<evidence type="ECO:0000256" key="5">
    <source>
        <dbReference type="ARBA" id="ARBA00022801"/>
    </source>
</evidence>
<evidence type="ECO:0000256" key="9">
    <source>
        <dbReference type="SAM" id="MobiDB-lite"/>
    </source>
</evidence>
<feature type="compositionally biased region" description="Polar residues" evidence="9">
    <location>
        <begin position="165"/>
        <end position="179"/>
    </location>
</feature>
<evidence type="ECO:0000256" key="6">
    <source>
        <dbReference type="ARBA" id="ARBA00023242"/>
    </source>
</evidence>
<feature type="compositionally biased region" description="Low complexity" evidence="9">
    <location>
        <begin position="272"/>
        <end position="286"/>
    </location>
</feature>
<evidence type="ECO:0000313" key="11">
    <source>
        <dbReference type="EMBL" id="BCR83471.1"/>
    </source>
</evidence>
<dbReference type="GeneID" id="66977830"/>
<reference evidence="11" key="2">
    <citation type="submission" date="2021-02" db="EMBL/GenBank/DDBJ databases">
        <title>Aspergillus chevalieri M1 genome sequence.</title>
        <authorList>
            <person name="Kadooka C."/>
            <person name="Mori K."/>
            <person name="Futagami T."/>
        </authorList>
    </citation>
    <scope>NUCLEOTIDE SEQUENCE</scope>
    <source>
        <strain evidence="11">M1</strain>
    </source>
</reference>
<comment type="catalytic activity">
    <reaction evidence="7">
        <text>a 5'-end triphospho-ribonucleoside in mRNA + H2O = a 5'-end diphospho-ribonucleoside in mRNA + phosphate + H(+)</text>
        <dbReference type="Rhea" id="RHEA:67004"/>
        <dbReference type="Rhea" id="RHEA-COMP:17164"/>
        <dbReference type="Rhea" id="RHEA-COMP:17165"/>
        <dbReference type="ChEBI" id="CHEBI:15377"/>
        <dbReference type="ChEBI" id="CHEBI:15378"/>
        <dbReference type="ChEBI" id="CHEBI:43474"/>
        <dbReference type="ChEBI" id="CHEBI:167616"/>
        <dbReference type="ChEBI" id="CHEBI:167618"/>
        <dbReference type="EC" id="3.6.1.74"/>
    </reaction>
    <physiologicalReaction direction="left-to-right" evidence="7">
        <dbReference type="Rhea" id="RHEA:67005"/>
    </physiologicalReaction>
</comment>
<feature type="domain" description="mRNA triphosphatase Cet1-like" evidence="10">
    <location>
        <begin position="442"/>
        <end position="689"/>
    </location>
</feature>
<feature type="compositionally biased region" description="Polar residues" evidence="9">
    <location>
        <begin position="71"/>
        <end position="104"/>
    </location>
</feature>
<feature type="compositionally biased region" description="Polar residues" evidence="9">
    <location>
        <begin position="228"/>
        <end position="242"/>
    </location>
</feature>
<dbReference type="InterPro" id="IPR040343">
    <property type="entry name" value="Cet1/Ctl1"/>
</dbReference>
<evidence type="ECO:0000256" key="7">
    <source>
        <dbReference type="ARBA" id="ARBA00047740"/>
    </source>
</evidence>
<comment type="subunit">
    <text evidence="8">Heterodimer. The mRNA-capping enzyme is composed of two separate chains alpha and beta, respectively a mRNA guanylyltransferase and an mRNA 5'-triphosphate monophosphatase.</text>
</comment>
<feature type="compositionally biased region" description="Polar residues" evidence="9">
    <location>
        <begin position="128"/>
        <end position="140"/>
    </location>
</feature>
<feature type="compositionally biased region" description="Polar residues" evidence="9">
    <location>
        <begin position="1"/>
        <end position="10"/>
    </location>
</feature>
<evidence type="ECO:0000256" key="1">
    <source>
        <dbReference type="ARBA" id="ARBA00001946"/>
    </source>
</evidence>
<dbReference type="InterPro" id="IPR033469">
    <property type="entry name" value="CYTH-like_dom_sf"/>
</dbReference>
<dbReference type="EMBL" id="AP024416">
    <property type="protein sequence ID" value="BCR83471.1"/>
    <property type="molecule type" value="Genomic_DNA"/>
</dbReference>
<dbReference type="PANTHER" id="PTHR28118">
    <property type="entry name" value="POLYNUCLEOTIDE 5'-TRIPHOSPHATASE-RELATED"/>
    <property type="match status" value="1"/>
</dbReference>
<comment type="subcellular location">
    <subcellularLocation>
        <location evidence="2 8">Nucleus</location>
    </subcellularLocation>
</comment>
<dbReference type="PANTHER" id="PTHR28118:SF1">
    <property type="entry name" value="POLYNUCLEOTIDE 5'-TRIPHOSPHATASE CTL1-RELATED"/>
    <property type="match status" value="1"/>
</dbReference>
<keyword evidence="6 8" id="KW-0539">Nucleus</keyword>
<name>A0A7R7VF45_ASPCH</name>
<dbReference type="InterPro" id="IPR037009">
    <property type="entry name" value="mRNA_triPase_Cet1_sf"/>
</dbReference>
<dbReference type="FunFam" id="3.20.100.10:FF:000002">
    <property type="entry name" value="mRNA capping nucleoside-triphosphatase, putative"/>
    <property type="match status" value="1"/>
</dbReference>
<organism evidence="11 12">
    <name type="scientific">Aspergillus chevalieri</name>
    <name type="common">Eurotium chevalieri</name>
    <dbReference type="NCBI Taxonomy" id="182096"/>
    <lineage>
        <taxon>Eukaryota</taxon>
        <taxon>Fungi</taxon>
        <taxon>Dikarya</taxon>
        <taxon>Ascomycota</taxon>
        <taxon>Pezizomycotina</taxon>
        <taxon>Eurotiomycetes</taxon>
        <taxon>Eurotiomycetidae</taxon>
        <taxon>Eurotiales</taxon>
        <taxon>Aspergillaceae</taxon>
        <taxon>Aspergillus</taxon>
        <taxon>Aspergillus subgen. Aspergillus</taxon>
    </lineage>
</organism>
<dbReference type="AlphaFoldDB" id="A0A7R7VF45"/>